<organism evidence="2 3">
    <name type="scientific">Tuber borchii</name>
    <name type="common">White truffle</name>
    <dbReference type="NCBI Taxonomy" id="42251"/>
    <lineage>
        <taxon>Eukaryota</taxon>
        <taxon>Fungi</taxon>
        <taxon>Dikarya</taxon>
        <taxon>Ascomycota</taxon>
        <taxon>Pezizomycotina</taxon>
        <taxon>Pezizomycetes</taxon>
        <taxon>Pezizales</taxon>
        <taxon>Tuberaceae</taxon>
        <taxon>Tuber</taxon>
    </lineage>
</organism>
<sequence>MILYSYCTARLTRKCQPGQGHCKKWFIRTNLVHSSETVAIALSFWLAIPAALFTGSFICYSSRHAVTIQSYKHWRMIFLGQFSYGLSITPVAADGRSPSVNILAVLQLDYRKRYQLAPKYHALEAGVVYRVENSSLLETFLEQGYCTGIVKMPLQTLASNSRRTVSTVHCSQPD</sequence>
<feature type="transmembrane region" description="Helical" evidence="1">
    <location>
        <begin position="38"/>
        <end position="60"/>
    </location>
</feature>
<evidence type="ECO:0000256" key="1">
    <source>
        <dbReference type="SAM" id="Phobius"/>
    </source>
</evidence>
<keyword evidence="1" id="KW-1133">Transmembrane helix</keyword>
<dbReference type="AlphaFoldDB" id="A0A2T7A2W4"/>
<comment type="caution">
    <text evidence="2">The sequence shown here is derived from an EMBL/GenBank/DDBJ whole genome shotgun (WGS) entry which is preliminary data.</text>
</comment>
<evidence type="ECO:0000313" key="3">
    <source>
        <dbReference type="Proteomes" id="UP000244722"/>
    </source>
</evidence>
<dbReference type="Proteomes" id="UP000244722">
    <property type="component" value="Unassembled WGS sequence"/>
</dbReference>
<reference evidence="2 3" key="1">
    <citation type="submission" date="2017-04" db="EMBL/GenBank/DDBJ databases">
        <title>Draft genome sequence of Tuber borchii Vittad., a whitish edible truffle.</title>
        <authorList>
            <consortium name="DOE Joint Genome Institute"/>
            <person name="Murat C."/>
            <person name="Kuo A."/>
            <person name="Barry K.W."/>
            <person name="Clum A."/>
            <person name="Dockter R.B."/>
            <person name="Fauchery L."/>
            <person name="Iotti M."/>
            <person name="Kohler A."/>
            <person name="Labutti K."/>
            <person name="Lindquist E.A."/>
            <person name="Lipzen A."/>
            <person name="Ohm R.A."/>
            <person name="Wang M."/>
            <person name="Grigoriev I.V."/>
            <person name="Zambonelli A."/>
            <person name="Martin F.M."/>
        </authorList>
    </citation>
    <scope>NUCLEOTIDE SEQUENCE [LARGE SCALE GENOMIC DNA]</scope>
    <source>
        <strain evidence="2 3">Tbo3840</strain>
    </source>
</reference>
<evidence type="ECO:0000313" key="2">
    <source>
        <dbReference type="EMBL" id="PUU82050.1"/>
    </source>
</evidence>
<proteinExistence type="predicted"/>
<keyword evidence="1" id="KW-0812">Transmembrane</keyword>
<accession>A0A2T7A2W4</accession>
<protein>
    <submittedName>
        <fullName evidence="2">Uncharacterized protein</fullName>
    </submittedName>
</protein>
<dbReference type="EMBL" id="NESQ01000034">
    <property type="protein sequence ID" value="PUU82050.1"/>
    <property type="molecule type" value="Genomic_DNA"/>
</dbReference>
<keyword evidence="1" id="KW-0472">Membrane</keyword>
<gene>
    <name evidence="2" type="ORF">B9Z19DRAFT_1075716</name>
</gene>
<keyword evidence="3" id="KW-1185">Reference proteome</keyword>
<name>A0A2T7A2W4_TUBBO</name>